<feature type="transmembrane region" description="Helical" evidence="1">
    <location>
        <begin position="85"/>
        <end position="106"/>
    </location>
</feature>
<evidence type="ECO:0000313" key="2">
    <source>
        <dbReference type="EMBL" id="TYT61842.1"/>
    </source>
</evidence>
<keyword evidence="1" id="KW-0472">Membrane</keyword>
<accession>A0A5D5APY6</accession>
<dbReference type="Proteomes" id="UP000324104">
    <property type="component" value="Unassembled WGS sequence"/>
</dbReference>
<dbReference type="AlphaFoldDB" id="A0A5D5APY6"/>
<keyword evidence="1" id="KW-0812">Transmembrane</keyword>
<proteinExistence type="predicted"/>
<reference evidence="2 3" key="1">
    <citation type="submission" date="2019-08" db="EMBL/GenBank/DDBJ databases">
        <title>Archaea genome.</title>
        <authorList>
            <person name="Kajale S."/>
            <person name="Shouche Y."/>
            <person name="Deshpande N."/>
            <person name="Sharma A."/>
        </authorList>
    </citation>
    <scope>NUCLEOTIDE SEQUENCE [LARGE SCALE GENOMIC DNA]</scope>
    <source>
        <strain evidence="2 3">ESP3B_9</strain>
    </source>
</reference>
<dbReference type="RefSeq" id="WP_149081634.1">
    <property type="nucleotide sequence ID" value="NZ_VTAW01000013.1"/>
</dbReference>
<evidence type="ECO:0000313" key="3">
    <source>
        <dbReference type="Proteomes" id="UP000324104"/>
    </source>
</evidence>
<dbReference type="EMBL" id="VTAW01000013">
    <property type="protein sequence ID" value="TYT61842.1"/>
    <property type="molecule type" value="Genomic_DNA"/>
</dbReference>
<dbReference type="InterPro" id="IPR021414">
    <property type="entry name" value="DUF3054"/>
</dbReference>
<sequence>MITIAERNAGGRPIDRQTIGLAVADVGLLTALVTAGGLTHGLDPIADPLSTLETVVPFVAGWLVVAVIAGLYTADRSSAIRTIRLVAVTWLGGANIGFLLRGSPYFEGGITWPFPLVMTGLGLIVLVGWRLVVVALESP</sequence>
<gene>
    <name evidence="2" type="ORF">FYC77_11410</name>
</gene>
<organism evidence="2 3">
    <name type="scientific">Natrialba swarupiae</name>
    <dbReference type="NCBI Taxonomy" id="2448032"/>
    <lineage>
        <taxon>Archaea</taxon>
        <taxon>Methanobacteriati</taxon>
        <taxon>Methanobacteriota</taxon>
        <taxon>Stenosarchaea group</taxon>
        <taxon>Halobacteria</taxon>
        <taxon>Halobacteriales</taxon>
        <taxon>Natrialbaceae</taxon>
        <taxon>Natrialba</taxon>
    </lineage>
</organism>
<feature type="transmembrane region" description="Helical" evidence="1">
    <location>
        <begin position="21"/>
        <end position="42"/>
    </location>
</feature>
<keyword evidence="3" id="KW-1185">Reference proteome</keyword>
<feature type="transmembrane region" description="Helical" evidence="1">
    <location>
        <begin position="54"/>
        <end position="73"/>
    </location>
</feature>
<protein>
    <submittedName>
        <fullName evidence="2">DUF3054 domain-containing protein</fullName>
    </submittedName>
</protein>
<evidence type="ECO:0000256" key="1">
    <source>
        <dbReference type="SAM" id="Phobius"/>
    </source>
</evidence>
<dbReference type="Pfam" id="PF11255">
    <property type="entry name" value="DUF3054"/>
    <property type="match status" value="1"/>
</dbReference>
<feature type="transmembrane region" description="Helical" evidence="1">
    <location>
        <begin position="112"/>
        <end position="136"/>
    </location>
</feature>
<name>A0A5D5APY6_9EURY</name>
<comment type="caution">
    <text evidence="2">The sequence shown here is derived from an EMBL/GenBank/DDBJ whole genome shotgun (WGS) entry which is preliminary data.</text>
</comment>
<keyword evidence="1" id="KW-1133">Transmembrane helix</keyword>